<accession>A0A0B6Y5P7</accession>
<keyword evidence="1 3" id="KW-0479">Metal-binding</keyword>
<evidence type="ECO:0000256" key="1">
    <source>
        <dbReference type="ARBA" id="ARBA00022723"/>
    </source>
</evidence>
<keyword evidence="2" id="KW-0378">Hydrolase</keyword>
<feature type="binding site" evidence="3">
    <location>
        <position position="76"/>
    </location>
    <ligand>
        <name>Zn(2+)</name>
        <dbReference type="ChEBI" id="CHEBI:29105"/>
        <label>1</label>
    </ligand>
</feature>
<dbReference type="AlphaFoldDB" id="A0A0B6Y5P7"/>
<evidence type="ECO:0000313" key="5">
    <source>
        <dbReference type="EMBL" id="CEK51408.1"/>
    </source>
</evidence>
<proteinExistence type="predicted"/>
<dbReference type="PROSITE" id="PS51845">
    <property type="entry name" value="PDEASE_I_2"/>
    <property type="match status" value="1"/>
</dbReference>
<evidence type="ECO:0000256" key="2">
    <source>
        <dbReference type="ARBA" id="ARBA00022801"/>
    </source>
</evidence>
<dbReference type="Pfam" id="PF00233">
    <property type="entry name" value="PDEase_I"/>
    <property type="match status" value="1"/>
</dbReference>
<dbReference type="EMBL" id="HACG01004543">
    <property type="protein sequence ID" value="CEK51408.1"/>
    <property type="molecule type" value="Transcribed_RNA"/>
</dbReference>
<feature type="domain" description="PDEase" evidence="4">
    <location>
        <begin position="1"/>
        <end position="172"/>
    </location>
</feature>
<dbReference type="SUPFAM" id="SSF109604">
    <property type="entry name" value="HD-domain/PDEase-like"/>
    <property type="match status" value="1"/>
</dbReference>
<evidence type="ECO:0000259" key="4">
    <source>
        <dbReference type="PROSITE" id="PS51845"/>
    </source>
</evidence>
<dbReference type="Gene3D" id="1.10.1300.10">
    <property type="entry name" value="3'5'-cyclic nucleotide phosphodiesterase, catalytic domain"/>
    <property type="match status" value="1"/>
</dbReference>
<dbReference type="InterPro" id="IPR036971">
    <property type="entry name" value="PDEase_catalytic_dom_sf"/>
</dbReference>
<dbReference type="InterPro" id="IPR023088">
    <property type="entry name" value="PDEase"/>
</dbReference>
<dbReference type="PRINTS" id="PR00387">
    <property type="entry name" value="PDIESTERASE1"/>
</dbReference>
<dbReference type="InterPro" id="IPR002073">
    <property type="entry name" value="PDEase_catalytic_dom"/>
</dbReference>
<dbReference type="GO" id="GO:0046872">
    <property type="term" value="F:metal ion binding"/>
    <property type="evidence" value="ECO:0007669"/>
    <property type="project" value="UniProtKB-KW"/>
</dbReference>
<gene>
    <name evidence="5" type="primary">ORF13347</name>
</gene>
<sequence>AIMILNSGGTNLFGNLGSEDFSEVTKLLKHAILATDLSLHIQLRDKFFAQVNSGQKSFDDRVSRETFRSILMTTCDIAGISKPWEVQRQVSDLVISEFFDQGDKEKHELNIQPQACMDRDKQDDVAKLQIAWIDGICLPLYQALEKLNPSFKPMLNGVLDNRVRWEELEAERVSKHGLLETG</sequence>
<organism evidence="5">
    <name type="scientific">Arion vulgaris</name>
    <dbReference type="NCBI Taxonomy" id="1028688"/>
    <lineage>
        <taxon>Eukaryota</taxon>
        <taxon>Metazoa</taxon>
        <taxon>Spiralia</taxon>
        <taxon>Lophotrochozoa</taxon>
        <taxon>Mollusca</taxon>
        <taxon>Gastropoda</taxon>
        <taxon>Heterobranchia</taxon>
        <taxon>Euthyneura</taxon>
        <taxon>Panpulmonata</taxon>
        <taxon>Eupulmonata</taxon>
        <taxon>Stylommatophora</taxon>
        <taxon>Helicina</taxon>
        <taxon>Arionoidea</taxon>
        <taxon>Arionidae</taxon>
        <taxon>Arion</taxon>
    </lineage>
</organism>
<dbReference type="GO" id="GO:0004114">
    <property type="term" value="F:3',5'-cyclic-nucleotide phosphodiesterase activity"/>
    <property type="evidence" value="ECO:0007669"/>
    <property type="project" value="InterPro"/>
</dbReference>
<name>A0A0B6Y5P7_9EUPU</name>
<protein>
    <recommendedName>
        <fullName evidence="4">PDEase domain-containing protein</fullName>
    </recommendedName>
</protein>
<reference evidence="5" key="1">
    <citation type="submission" date="2014-12" db="EMBL/GenBank/DDBJ databases">
        <title>Insight into the proteome of Arion vulgaris.</title>
        <authorList>
            <person name="Aradska J."/>
            <person name="Bulat T."/>
            <person name="Smidak R."/>
            <person name="Sarate P."/>
            <person name="Gangsoo J."/>
            <person name="Sialana F."/>
            <person name="Bilban M."/>
            <person name="Lubec G."/>
        </authorList>
    </citation>
    <scope>NUCLEOTIDE SEQUENCE</scope>
    <source>
        <tissue evidence="5">Skin</tissue>
    </source>
</reference>
<feature type="non-terminal residue" evidence="5">
    <location>
        <position position="1"/>
    </location>
</feature>
<feature type="non-terminal residue" evidence="5">
    <location>
        <position position="182"/>
    </location>
</feature>
<dbReference type="GO" id="GO:0007165">
    <property type="term" value="P:signal transduction"/>
    <property type="evidence" value="ECO:0007669"/>
    <property type="project" value="InterPro"/>
</dbReference>
<dbReference type="PANTHER" id="PTHR11347">
    <property type="entry name" value="CYCLIC NUCLEOTIDE PHOSPHODIESTERASE"/>
    <property type="match status" value="1"/>
</dbReference>
<evidence type="ECO:0000256" key="3">
    <source>
        <dbReference type="PIRSR" id="PIRSR623088-3"/>
    </source>
</evidence>